<accession>A0ABR4HWI0</accession>
<keyword evidence="2 3" id="KW-0040">ANK repeat</keyword>
<dbReference type="InterPro" id="IPR036770">
    <property type="entry name" value="Ankyrin_rpt-contain_sf"/>
</dbReference>
<proteinExistence type="predicted"/>
<dbReference type="Pfam" id="PF00023">
    <property type="entry name" value="Ank"/>
    <property type="match status" value="1"/>
</dbReference>
<evidence type="ECO:0000256" key="2">
    <source>
        <dbReference type="ARBA" id="ARBA00023043"/>
    </source>
</evidence>
<dbReference type="SUPFAM" id="SSF48403">
    <property type="entry name" value="Ankyrin repeat"/>
    <property type="match status" value="1"/>
</dbReference>
<reference evidence="4 5" key="1">
    <citation type="submission" date="2024-07" db="EMBL/GenBank/DDBJ databases">
        <title>Section-level genome sequencing and comparative genomics of Aspergillus sections Usti and Cavernicolus.</title>
        <authorList>
            <consortium name="Lawrence Berkeley National Laboratory"/>
            <person name="Nybo J.L."/>
            <person name="Vesth T.C."/>
            <person name="Theobald S."/>
            <person name="Frisvad J.C."/>
            <person name="Larsen T.O."/>
            <person name="Kjaerboelling I."/>
            <person name="Rothschild-Mancinelli K."/>
            <person name="Lyhne E.K."/>
            <person name="Kogle M.E."/>
            <person name="Barry K."/>
            <person name="Clum A."/>
            <person name="Na H."/>
            <person name="Ledsgaard L."/>
            <person name="Lin J."/>
            <person name="Lipzen A."/>
            <person name="Kuo A."/>
            <person name="Riley R."/>
            <person name="Mondo S."/>
            <person name="LaButti K."/>
            <person name="Haridas S."/>
            <person name="Pangalinan J."/>
            <person name="Salamov A.A."/>
            <person name="Simmons B.A."/>
            <person name="Magnuson J.K."/>
            <person name="Chen J."/>
            <person name="Drula E."/>
            <person name="Henrissat B."/>
            <person name="Wiebenga A."/>
            <person name="Lubbers R.J."/>
            <person name="Gomes A.C."/>
            <person name="Makela M.R."/>
            <person name="Stajich J."/>
            <person name="Grigoriev I.V."/>
            <person name="Mortensen U.H."/>
            <person name="De vries R.P."/>
            <person name="Baker S.E."/>
            <person name="Andersen M.R."/>
        </authorList>
    </citation>
    <scope>NUCLEOTIDE SEQUENCE [LARGE SCALE GENOMIC DNA]</scope>
    <source>
        <strain evidence="4 5">CBS 600.67</strain>
    </source>
</reference>
<evidence type="ECO:0000256" key="3">
    <source>
        <dbReference type="PROSITE-ProRule" id="PRU00023"/>
    </source>
</evidence>
<gene>
    <name evidence="4" type="ORF">BDW59DRAFT_119929</name>
</gene>
<sequence length="279" mass="30520">MQPGRAVCQIVGRCRRARHTECGRQLGRTPLFLAVQNEEESASQVRLEYDARCSNRDEAEAVPLVMAAAPRSGQSIMSALLCASADTETQDSWGNTALLAAIHSGSLETTERLIEHCSIVDCPDHQGRTPLARAAEYTERRIAELLMDSGAVVDFQDNNGRTPLSFALSRLDSSVIDNLLLDHGADVNLIDAHGRTPTSWSAQPCWTFGTLLREPKNLCFKVLVAHGAAPGIVDCYGWTVQDWEGESDAQIKLSFGNSSLISHNWQGLFQRPTTVFPGQ</sequence>
<organism evidence="4 5">
    <name type="scientific">Aspergillus cavernicola</name>
    <dbReference type="NCBI Taxonomy" id="176166"/>
    <lineage>
        <taxon>Eukaryota</taxon>
        <taxon>Fungi</taxon>
        <taxon>Dikarya</taxon>
        <taxon>Ascomycota</taxon>
        <taxon>Pezizomycotina</taxon>
        <taxon>Eurotiomycetes</taxon>
        <taxon>Eurotiomycetidae</taxon>
        <taxon>Eurotiales</taxon>
        <taxon>Aspergillaceae</taxon>
        <taxon>Aspergillus</taxon>
        <taxon>Aspergillus subgen. Nidulantes</taxon>
    </lineage>
</organism>
<dbReference type="EMBL" id="JBFXLS010000074">
    <property type="protein sequence ID" value="KAL2819848.1"/>
    <property type="molecule type" value="Genomic_DNA"/>
</dbReference>
<dbReference type="Proteomes" id="UP001610335">
    <property type="component" value="Unassembled WGS sequence"/>
</dbReference>
<dbReference type="PANTHER" id="PTHR24171">
    <property type="entry name" value="ANKYRIN REPEAT DOMAIN-CONTAINING PROTEIN 39-RELATED"/>
    <property type="match status" value="1"/>
</dbReference>
<comment type="caution">
    <text evidence="4">The sequence shown here is derived from an EMBL/GenBank/DDBJ whole genome shotgun (WGS) entry which is preliminary data.</text>
</comment>
<evidence type="ECO:0000256" key="1">
    <source>
        <dbReference type="ARBA" id="ARBA00022737"/>
    </source>
</evidence>
<dbReference type="PROSITE" id="PS50088">
    <property type="entry name" value="ANK_REPEAT"/>
    <property type="match status" value="2"/>
</dbReference>
<keyword evidence="5" id="KW-1185">Reference proteome</keyword>
<dbReference type="Gene3D" id="1.25.40.20">
    <property type="entry name" value="Ankyrin repeat-containing domain"/>
    <property type="match status" value="1"/>
</dbReference>
<dbReference type="InterPro" id="IPR002110">
    <property type="entry name" value="Ankyrin_rpt"/>
</dbReference>
<evidence type="ECO:0000313" key="5">
    <source>
        <dbReference type="Proteomes" id="UP001610335"/>
    </source>
</evidence>
<dbReference type="Pfam" id="PF12796">
    <property type="entry name" value="Ank_2"/>
    <property type="match status" value="1"/>
</dbReference>
<dbReference type="SMART" id="SM00248">
    <property type="entry name" value="ANK"/>
    <property type="match status" value="4"/>
</dbReference>
<keyword evidence="1" id="KW-0677">Repeat</keyword>
<dbReference type="PANTHER" id="PTHR24171:SF9">
    <property type="entry name" value="ANKYRIN REPEAT DOMAIN-CONTAINING PROTEIN 39"/>
    <property type="match status" value="1"/>
</dbReference>
<name>A0ABR4HWI0_9EURO</name>
<feature type="repeat" description="ANK" evidence="3">
    <location>
        <begin position="159"/>
        <end position="192"/>
    </location>
</feature>
<feature type="repeat" description="ANK" evidence="3">
    <location>
        <begin position="126"/>
        <end position="158"/>
    </location>
</feature>
<protein>
    <submittedName>
        <fullName evidence="4">Ankyrin repeat-containing domain protein</fullName>
    </submittedName>
</protein>
<dbReference type="PROSITE" id="PS50297">
    <property type="entry name" value="ANK_REP_REGION"/>
    <property type="match status" value="2"/>
</dbReference>
<evidence type="ECO:0000313" key="4">
    <source>
        <dbReference type="EMBL" id="KAL2819848.1"/>
    </source>
</evidence>